<dbReference type="EMBL" id="CAWYQH010000001">
    <property type="protein sequence ID" value="CAK8671552.1"/>
    <property type="molecule type" value="Genomic_DNA"/>
</dbReference>
<keyword evidence="1" id="KW-0472">Membrane</keyword>
<gene>
    <name evidence="2" type="ORF">CVLEPA_LOCUS606</name>
</gene>
<protein>
    <submittedName>
        <fullName evidence="2">Uncharacterized protein</fullName>
    </submittedName>
</protein>
<accession>A0ABP0EZS7</accession>
<evidence type="ECO:0000313" key="3">
    <source>
        <dbReference type="Proteomes" id="UP001642483"/>
    </source>
</evidence>
<feature type="transmembrane region" description="Helical" evidence="1">
    <location>
        <begin position="213"/>
        <end position="233"/>
    </location>
</feature>
<feature type="transmembrane region" description="Helical" evidence="1">
    <location>
        <begin position="32"/>
        <end position="50"/>
    </location>
</feature>
<keyword evidence="3" id="KW-1185">Reference proteome</keyword>
<evidence type="ECO:0000313" key="2">
    <source>
        <dbReference type="EMBL" id="CAK8671552.1"/>
    </source>
</evidence>
<name>A0ABP0EZS7_CLALP</name>
<comment type="caution">
    <text evidence="2">The sequence shown here is derived from an EMBL/GenBank/DDBJ whole genome shotgun (WGS) entry which is preliminary data.</text>
</comment>
<reference evidence="2 3" key="1">
    <citation type="submission" date="2024-02" db="EMBL/GenBank/DDBJ databases">
        <authorList>
            <person name="Daric V."/>
            <person name="Darras S."/>
        </authorList>
    </citation>
    <scope>NUCLEOTIDE SEQUENCE [LARGE SCALE GENOMIC DNA]</scope>
</reference>
<dbReference type="Proteomes" id="UP001642483">
    <property type="component" value="Unassembled WGS sequence"/>
</dbReference>
<feature type="transmembrane region" description="Helical" evidence="1">
    <location>
        <begin position="184"/>
        <end position="201"/>
    </location>
</feature>
<keyword evidence="1" id="KW-1133">Transmembrane helix</keyword>
<organism evidence="2 3">
    <name type="scientific">Clavelina lepadiformis</name>
    <name type="common">Light-bulb sea squirt</name>
    <name type="synonym">Ascidia lepadiformis</name>
    <dbReference type="NCBI Taxonomy" id="159417"/>
    <lineage>
        <taxon>Eukaryota</taxon>
        <taxon>Metazoa</taxon>
        <taxon>Chordata</taxon>
        <taxon>Tunicata</taxon>
        <taxon>Ascidiacea</taxon>
        <taxon>Aplousobranchia</taxon>
        <taxon>Clavelinidae</taxon>
        <taxon>Clavelina</taxon>
    </lineage>
</organism>
<evidence type="ECO:0000256" key="1">
    <source>
        <dbReference type="SAM" id="Phobius"/>
    </source>
</evidence>
<proteinExistence type="predicted"/>
<keyword evidence="1" id="KW-0812">Transmembrane</keyword>
<sequence>MNWCRILSYTVIVMLFLQTGKTHYMTNEWDAAEMIVYPAFVFLLEALLLMEHRCTTMLLFARLAQLMDIYAIKVVIRQHMTRHVMAKLLTAQIGFASLCGLLIPNTLLKIPGKTRDEELRSIRCTATFVTLSILLEAAFTKYDSKNMGTFFSTVGLPIIVLVLILFLISKQLHQERTSMHERNTINIFMSGLGLLATVNLLGPNTMQLNVQIITKYIGTSVYIFTSMTMLTNLHMNTIL</sequence>
<feature type="transmembrane region" description="Helical" evidence="1">
    <location>
        <begin position="151"/>
        <end position="172"/>
    </location>
</feature>